<organism evidence="1 2">
    <name type="scientific">Acaulospora colombiana</name>
    <dbReference type="NCBI Taxonomy" id="27376"/>
    <lineage>
        <taxon>Eukaryota</taxon>
        <taxon>Fungi</taxon>
        <taxon>Fungi incertae sedis</taxon>
        <taxon>Mucoromycota</taxon>
        <taxon>Glomeromycotina</taxon>
        <taxon>Glomeromycetes</taxon>
        <taxon>Diversisporales</taxon>
        <taxon>Acaulosporaceae</taxon>
        <taxon>Acaulospora</taxon>
    </lineage>
</organism>
<gene>
    <name evidence="1" type="ORF">ACOLOM_LOCUS13271</name>
</gene>
<proteinExistence type="predicted"/>
<protein>
    <submittedName>
        <fullName evidence="1">13797_t:CDS:1</fullName>
    </submittedName>
</protein>
<name>A0ACA9QTR6_9GLOM</name>
<feature type="non-terminal residue" evidence="1">
    <location>
        <position position="182"/>
    </location>
</feature>
<dbReference type="Proteomes" id="UP000789525">
    <property type="component" value="Unassembled WGS sequence"/>
</dbReference>
<sequence>RSKNLIAILKFSRQFDLRDIAEYVKVNSSQPWGPEIQTIFIVLNAFINSKVRTQHISLDRKAIFPEPPPNNRIFLTGGIELMKGFWQTIRPGWATYYPSGNLIDVIPYIIANVSQRGLRSRNELRRGLTSDEIKRLSEFLKDNDITTVYRGDRGKPKHKVFRVSDRSAEESVFSIDGGGRIS</sequence>
<feature type="non-terminal residue" evidence="1">
    <location>
        <position position="1"/>
    </location>
</feature>
<accession>A0ACA9QTR6</accession>
<reference evidence="1" key="1">
    <citation type="submission" date="2021-06" db="EMBL/GenBank/DDBJ databases">
        <authorList>
            <person name="Kallberg Y."/>
            <person name="Tangrot J."/>
            <person name="Rosling A."/>
        </authorList>
    </citation>
    <scope>NUCLEOTIDE SEQUENCE</scope>
    <source>
        <strain evidence="1">CL356</strain>
    </source>
</reference>
<dbReference type="EMBL" id="CAJVPT010059739">
    <property type="protein sequence ID" value="CAG8762493.1"/>
    <property type="molecule type" value="Genomic_DNA"/>
</dbReference>
<comment type="caution">
    <text evidence="1">The sequence shown here is derived from an EMBL/GenBank/DDBJ whole genome shotgun (WGS) entry which is preliminary data.</text>
</comment>
<keyword evidence="2" id="KW-1185">Reference proteome</keyword>
<evidence type="ECO:0000313" key="1">
    <source>
        <dbReference type="EMBL" id="CAG8762493.1"/>
    </source>
</evidence>
<evidence type="ECO:0000313" key="2">
    <source>
        <dbReference type="Proteomes" id="UP000789525"/>
    </source>
</evidence>